<gene>
    <name evidence="1" type="ORF">RDI58_001181</name>
</gene>
<name>A0AAN8UDJ6_SOLBU</name>
<organism evidence="1 2">
    <name type="scientific">Solanum bulbocastanum</name>
    <name type="common">Wild potato</name>
    <dbReference type="NCBI Taxonomy" id="147425"/>
    <lineage>
        <taxon>Eukaryota</taxon>
        <taxon>Viridiplantae</taxon>
        <taxon>Streptophyta</taxon>
        <taxon>Embryophyta</taxon>
        <taxon>Tracheophyta</taxon>
        <taxon>Spermatophyta</taxon>
        <taxon>Magnoliopsida</taxon>
        <taxon>eudicotyledons</taxon>
        <taxon>Gunneridae</taxon>
        <taxon>Pentapetalae</taxon>
        <taxon>asterids</taxon>
        <taxon>lamiids</taxon>
        <taxon>Solanales</taxon>
        <taxon>Solanaceae</taxon>
        <taxon>Solanoideae</taxon>
        <taxon>Solaneae</taxon>
        <taxon>Solanum</taxon>
    </lineage>
</organism>
<evidence type="ECO:0000313" key="2">
    <source>
        <dbReference type="Proteomes" id="UP001371456"/>
    </source>
</evidence>
<dbReference type="EMBL" id="JBANQN010000001">
    <property type="protein sequence ID" value="KAK6803397.1"/>
    <property type="molecule type" value="Genomic_DNA"/>
</dbReference>
<dbReference type="Proteomes" id="UP001371456">
    <property type="component" value="Unassembled WGS sequence"/>
</dbReference>
<sequence length="124" mass="14350">MLRNKIIKTAYFDLVDSWEYNSNVWRIDVFNTTLEGVNDILPTENKKILLDVDSFTFENILASKRLTDQFSCSQVAKPDVSQSNVDDGTLLTFVDLKKDLERFKLHVDKKFGEILQAFGDLNKR</sequence>
<proteinExistence type="predicted"/>
<keyword evidence="2" id="KW-1185">Reference proteome</keyword>
<dbReference type="AlphaFoldDB" id="A0AAN8UDJ6"/>
<evidence type="ECO:0000313" key="1">
    <source>
        <dbReference type="EMBL" id="KAK6803397.1"/>
    </source>
</evidence>
<accession>A0AAN8UDJ6</accession>
<reference evidence="1 2" key="1">
    <citation type="submission" date="2024-02" db="EMBL/GenBank/DDBJ databases">
        <title>de novo genome assembly of Solanum bulbocastanum strain 11H21.</title>
        <authorList>
            <person name="Hosaka A.J."/>
        </authorList>
    </citation>
    <scope>NUCLEOTIDE SEQUENCE [LARGE SCALE GENOMIC DNA]</scope>
    <source>
        <tissue evidence="1">Young leaves</tissue>
    </source>
</reference>
<comment type="caution">
    <text evidence="1">The sequence shown here is derived from an EMBL/GenBank/DDBJ whole genome shotgun (WGS) entry which is preliminary data.</text>
</comment>
<protein>
    <submittedName>
        <fullName evidence="1">Uncharacterized protein</fullName>
    </submittedName>
</protein>